<dbReference type="GeneID" id="4587843"/>
<organism evidence="1 2">
    <name type="scientific">Neosartorya fischeri (strain ATCC 1020 / DSM 3700 / CBS 544.65 / FGSC A1164 / JCM 1740 / NRRL 181 / WB 181)</name>
    <name type="common">Aspergillus fischerianus</name>
    <dbReference type="NCBI Taxonomy" id="331117"/>
    <lineage>
        <taxon>Eukaryota</taxon>
        <taxon>Fungi</taxon>
        <taxon>Dikarya</taxon>
        <taxon>Ascomycota</taxon>
        <taxon>Pezizomycotina</taxon>
        <taxon>Eurotiomycetes</taxon>
        <taxon>Eurotiomycetidae</taxon>
        <taxon>Eurotiales</taxon>
        <taxon>Aspergillaceae</taxon>
        <taxon>Aspergillus</taxon>
        <taxon>Aspergillus subgen. Fumigati</taxon>
    </lineage>
</organism>
<dbReference type="HOGENOM" id="CLU_2498400_0_0_1"/>
<gene>
    <name evidence="1" type="ORF">NFIA_093510</name>
</gene>
<name>A1DJ26_NEOFI</name>
<sequence>MEELVELKKGAVAHEAPAFLERNLEEIGGVMPLMFIDCVTYGAGPSQVRLTTGVEPSRDSIRIVTKTGKYSLAWIELNRVSDHESA</sequence>
<evidence type="ECO:0000313" key="1">
    <source>
        <dbReference type="EMBL" id="EAW19383.1"/>
    </source>
</evidence>
<protein>
    <submittedName>
        <fullName evidence="1">Uncharacterized protein</fullName>
    </submittedName>
</protein>
<keyword evidence="2" id="KW-1185">Reference proteome</keyword>
<dbReference type="Proteomes" id="UP000006702">
    <property type="component" value="Unassembled WGS sequence"/>
</dbReference>
<dbReference type="RefSeq" id="XP_001261280.1">
    <property type="nucleotide sequence ID" value="XM_001261279.1"/>
</dbReference>
<proteinExistence type="predicted"/>
<dbReference type="AlphaFoldDB" id="A1DJ26"/>
<reference evidence="2" key="1">
    <citation type="journal article" date="2008" name="PLoS Genet.">
        <title>Genomic islands in the pathogenic filamentous fungus Aspergillus fumigatus.</title>
        <authorList>
            <person name="Fedorova N.D."/>
            <person name="Khaldi N."/>
            <person name="Joardar V.S."/>
            <person name="Maiti R."/>
            <person name="Amedeo P."/>
            <person name="Anderson M.J."/>
            <person name="Crabtree J."/>
            <person name="Silva J.C."/>
            <person name="Badger J.H."/>
            <person name="Albarraq A."/>
            <person name="Angiuoli S."/>
            <person name="Bussey H."/>
            <person name="Bowyer P."/>
            <person name="Cotty P.J."/>
            <person name="Dyer P.S."/>
            <person name="Egan A."/>
            <person name="Galens K."/>
            <person name="Fraser-Liggett C.M."/>
            <person name="Haas B.J."/>
            <person name="Inman J.M."/>
            <person name="Kent R."/>
            <person name="Lemieux S."/>
            <person name="Malavazi I."/>
            <person name="Orvis J."/>
            <person name="Roemer T."/>
            <person name="Ronning C.M."/>
            <person name="Sundaram J.P."/>
            <person name="Sutton G."/>
            <person name="Turner G."/>
            <person name="Venter J.C."/>
            <person name="White O.R."/>
            <person name="Whitty B.R."/>
            <person name="Youngman P."/>
            <person name="Wolfe K.H."/>
            <person name="Goldman G.H."/>
            <person name="Wortman J.R."/>
            <person name="Jiang B."/>
            <person name="Denning D.W."/>
            <person name="Nierman W.C."/>
        </authorList>
    </citation>
    <scope>NUCLEOTIDE SEQUENCE [LARGE SCALE GENOMIC DNA]</scope>
    <source>
        <strain evidence="2">ATCC 1020 / DSM 3700 / CBS 544.65 / FGSC A1164 / JCM 1740 / NRRL 181 / WB 181</strain>
    </source>
</reference>
<evidence type="ECO:0000313" key="2">
    <source>
        <dbReference type="Proteomes" id="UP000006702"/>
    </source>
</evidence>
<accession>A1DJ26</accession>
<dbReference type="EMBL" id="DS027696">
    <property type="protein sequence ID" value="EAW19383.1"/>
    <property type="molecule type" value="Genomic_DNA"/>
</dbReference>
<dbReference type="VEuPathDB" id="FungiDB:NFIA_093510"/>
<dbReference type="KEGG" id="nfi:NFIA_093510"/>